<sequence length="119" mass="13288">MSLMQDGLDRGAHSYHVYAHAKLGKHQTVIRAAWTLVNQLVERKDVVEIDLGRIVCAKGGHPWTHIGVRCIQKGRRLEMTCTASDALQFITVTFRVGTDLFELKELLESTDLSAAFHSA</sequence>
<proteinExistence type="predicted"/>
<dbReference type="EMBL" id="MFLM01000011">
    <property type="protein sequence ID" value="OGG68248.1"/>
    <property type="molecule type" value="Genomic_DNA"/>
</dbReference>
<name>A0A1F6E3M4_9BACT</name>
<dbReference type="Proteomes" id="UP000177107">
    <property type="component" value="Unassembled WGS sequence"/>
</dbReference>
<dbReference type="AlphaFoldDB" id="A0A1F6E3M4"/>
<organism evidence="1 2">
    <name type="scientific">Candidatus Kaiserbacteria bacterium RIFCSPHIGHO2_02_FULL_56_30</name>
    <dbReference type="NCBI Taxonomy" id="1798499"/>
    <lineage>
        <taxon>Bacteria</taxon>
        <taxon>Candidatus Kaiseribacteriota</taxon>
    </lineage>
</organism>
<evidence type="ECO:0000313" key="1">
    <source>
        <dbReference type="EMBL" id="OGG68248.1"/>
    </source>
</evidence>
<protein>
    <submittedName>
        <fullName evidence="1">Uncharacterized protein</fullName>
    </submittedName>
</protein>
<accession>A0A1F6E3M4</accession>
<comment type="caution">
    <text evidence="1">The sequence shown here is derived from an EMBL/GenBank/DDBJ whole genome shotgun (WGS) entry which is preliminary data.</text>
</comment>
<reference evidence="1 2" key="1">
    <citation type="journal article" date="2016" name="Nat. Commun.">
        <title>Thousands of microbial genomes shed light on interconnected biogeochemical processes in an aquifer system.</title>
        <authorList>
            <person name="Anantharaman K."/>
            <person name="Brown C.T."/>
            <person name="Hug L.A."/>
            <person name="Sharon I."/>
            <person name="Castelle C.J."/>
            <person name="Probst A.J."/>
            <person name="Thomas B.C."/>
            <person name="Singh A."/>
            <person name="Wilkins M.J."/>
            <person name="Karaoz U."/>
            <person name="Brodie E.L."/>
            <person name="Williams K.H."/>
            <person name="Hubbard S.S."/>
            <person name="Banfield J.F."/>
        </authorList>
    </citation>
    <scope>NUCLEOTIDE SEQUENCE [LARGE SCALE GENOMIC DNA]</scope>
</reference>
<gene>
    <name evidence="1" type="ORF">A3C95_01360</name>
</gene>
<evidence type="ECO:0000313" key="2">
    <source>
        <dbReference type="Proteomes" id="UP000177107"/>
    </source>
</evidence>